<dbReference type="InterPro" id="IPR051302">
    <property type="entry name" value="Dual_SerThr-Tyr_Kinase"/>
</dbReference>
<keyword evidence="20" id="KW-1185">Reference proteome</keyword>
<gene>
    <name evidence="19" type="ORF">CHILSU_LOCUS6769</name>
</gene>
<keyword evidence="9" id="KW-0829">Tyrosine-protein kinase</keyword>
<dbReference type="InterPro" id="IPR017441">
    <property type="entry name" value="Protein_kinase_ATP_BS"/>
</dbReference>
<dbReference type="PROSITE" id="PS00108">
    <property type="entry name" value="PROTEIN_KINASE_ST"/>
    <property type="match status" value="1"/>
</dbReference>
<evidence type="ECO:0000256" key="3">
    <source>
        <dbReference type="ARBA" id="ARBA00022490"/>
    </source>
</evidence>
<keyword evidence="4" id="KW-0723">Serine/threonine-protein kinase</keyword>
<evidence type="ECO:0000256" key="12">
    <source>
        <dbReference type="ARBA" id="ARBA00042638"/>
    </source>
</evidence>
<evidence type="ECO:0000313" key="19">
    <source>
        <dbReference type="EMBL" id="CAH0403494.1"/>
    </source>
</evidence>
<protein>
    <recommendedName>
        <fullName evidence="10">Dual serine/threonine and tyrosine protein kinase</fullName>
        <ecNumber evidence="2">2.7.12.1</ecNumber>
    </recommendedName>
    <alternativeName>
        <fullName evidence="12">Dusty protein kinase</fullName>
    </alternativeName>
    <alternativeName>
        <fullName evidence="11">Receptor-interacting serine/threonine-protein kinase 5</fullName>
    </alternativeName>
</protein>
<reference evidence="19" key="1">
    <citation type="submission" date="2021-12" db="EMBL/GenBank/DDBJ databases">
        <authorList>
            <person name="King R."/>
        </authorList>
    </citation>
    <scope>NUCLEOTIDE SEQUENCE</scope>
</reference>
<feature type="binding site" evidence="16">
    <location>
        <position position="912"/>
    </location>
    <ligand>
        <name>ATP</name>
        <dbReference type="ChEBI" id="CHEBI:30616"/>
    </ligand>
</feature>
<comment type="catalytic activity">
    <reaction evidence="14">
        <text>L-threonyl-[protein] + ATP = O-phospho-L-threonyl-[protein] + ADP + H(+)</text>
        <dbReference type="Rhea" id="RHEA:46608"/>
        <dbReference type="Rhea" id="RHEA-COMP:11060"/>
        <dbReference type="Rhea" id="RHEA-COMP:11605"/>
        <dbReference type="ChEBI" id="CHEBI:15378"/>
        <dbReference type="ChEBI" id="CHEBI:30013"/>
        <dbReference type="ChEBI" id="CHEBI:30616"/>
        <dbReference type="ChEBI" id="CHEBI:61977"/>
        <dbReference type="ChEBI" id="CHEBI:456216"/>
        <dbReference type="EC" id="2.7.12.1"/>
    </reaction>
</comment>
<dbReference type="Pfam" id="PF00069">
    <property type="entry name" value="Pkinase"/>
    <property type="match status" value="1"/>
</dbReference>
<feature type="region of interest" description="Disordered" evidence="17">
    <location>
        <begin position="572"/>
        <end position="604"/>
    </location>
</feature>
<evidence type="ECO:0000256" key="7">
    <source>
        <dbReference type="ARBA" id="ARBA00022777"/>
    </source>
</evidence>
<feature type="compositionally biased region" description="Basic and acidic residues" evidence="17">
    <location>
        <begin position="253"/>
        <end position="273"/>
    </location>
</feature>
<evidence type="ECO:0000256" key="17">
    <source>
        <dbReference type="SAM" id="MobiDB-lite"/>
    </source>
</evidence>
<evidence type="ECO:0000256" key="11">
    <source>
        <dbReference type="ARBA" id="ARBA00041268"/>
    </source>
</evidence>
<comment type="catalytic activity">
    <reaction evidence="15">
        <text>L-tyrosyl-[protein] + ATP = O-phospho-L-tyrosyl-[protein] + ADP + H(+)</text>
        <dbReference type="Rhea" id="RHEA:10596"/>
        <dbReference type="Rhea" id="RHEA-COMP:10136"/>
        <dbReference type="Rhea" id="RHEA-COMP:20101"/>
        <dbReference type="ChEBI" id="CHEBI:15378"/>
        <dbReference type="ChEBI" id="CHEBI:30616"/>
        <dbReference type="ChEBI" id="CHEBI:46858"/>
        <dbReference type="ChEBI" id="CHEBI:61978"/>
        <dbReference type="ChEBI" id="CHEBI:456216"/>
        <dbReference type="EC" id="2.7.12.1"/>
    </reaction>
</comment>
<dbReference type="Gene3D" id="1.10.510.10">
    <property type="entry name" value="Transferase(Phosphotransferase) domain 1"/>
    <property type="match status" value="1"/>
</dbReference>
<dbReference type="InterPro" id="IPR008271">
    <property type="entry name" value="Ser/Thr_kinase_AS"/>
</dbReference>
<dbReference type="PANTHER" id="PTHR46392:SF1">
    <property type="entry name" value="DUAL SERINE_THREONINE AND TYROSINE PROTEIN KINASE"/>
    <property type="match status" value="1"/>
</dbReference>
<name>A0ABN8B6V7_CHISP</name>
<dbReference type="SMART" id="SM00220">
    <property type="entry name" value="S_TKc"/>
    <property type="match status" value="1"/>
</dbReference>
<keyword evidence="5" id="KW-0808">Transferase</keyword>
<keyword evidence="6 16" id="KW-0547">Nucleotide-binding</keyword>
<evidence type="ECO:0000256" key="8">
    <source>
        <dbReference type="ARBA" id="ARBA00022840"/>
    </source>
</evidence>
<feature type="region of interest" description="Disordered" evidence="17">
    <location>
        <begin position="249"/>
        <end position="273"/>
    </location>
</feature>
<dbReference type="Proteomes" id="UP001153292">
    <property type="component" value="Chromosome 24"/>
</dbReference>
<dbReference type="Gene3D" id="3.30.200.20">
    <property type="entry name" value="Phosphorylase Kinase, domain 1"/>
    <property type="match status" value="1"/>
</dbReference>
<dbReference type="EMBL" id="OU963917">
    <property type="protein sequence ID" value="CAH0403494.1"/>
    <property type="molecule type" value="Genomic_DNA"/>
</dbReference>
<evidence type="ECO:0000256" key="6">
    <source>
        <dbReference type="ARBA" id="ARBA00022741"/>
    </source>
</evidence>
<dbReference type="PANTHER" id="PTHR46392">
    <property type="entry name" value="DUAL SERINE/THREONINE AND TYROSINE PROTEIN KINASE"/>
    <property type="match status" value="1"/>
</dbReference>
<keyword evidence="3" id="KW-0963">Cytoplasm</keyword>
<dbReference type="PROSITE" id="PS50011">
    <property type="entry name" value="PROTEIN_KINASE_DOM"/>
    <property type="match status" value="1"/>
</dbReference>
<evidence type="ECO:0000256" key="15">
    <source>
        <dbReference type="ARBA" id="ARBA00051680"/>
    </source>
</evidence>
<evidence type="ECO:0000256" key="2">
    <source>
        <dbReference type="ARBA" id="ARBA00013203"/>
    </source>
</evidence>
<dbReference type="PROSITE" id="PS00107">
    <property type="entry name" value="PROTEIN_KINASE_ATP"/>
    <property type="match status" value="1"/>
</dbReference>
<evidence type="ECO:0000256" key="13">
    <source>
        <dbReference type="ARBA" id="ARBA00049003"/>
    </source>
</evidence>
<proteinExistence type="predicted"/>
<evidence type="ECO:0000259" key="18">
    <source>
        <dbReference type="PROSITE" id="PS50011"/>
    </source>
</evidence>
<evidence type="ECO:0000256" key="16">
    <source>
        <dbReference type="PROSITE-ProRule" id="PRU10141"/>
    </source>
</evidence>
<accession>A0ABN8B6V7</accession>
<organism evidence="19 20">
    <name type="scientific">Chilo suppressalis</name>
    <name type="common">Asiatic rice borer moth</name>
    <dbReference type="NCBI Taxonomy" id="168631"/>
    <lineage>
        <taxon>Eukaryota</taxon>
        <taxon>Metazoa</taxon>
        <taxon>Ecdysozoa</taxon>
        <taxon>Arthropoda</taxon>
        <taxon>Hexapoda</taxon>
        <taxon>Insecta</taxon>
        <taxon>Pterygota</taxon>
        <taxon>Neoptera</taxon>
        <taxon>Endopterygota</taxon>
        <taxon>Lepidoptera</taxon>
        <taxon>Glossata</taxon>
        <taxon>Ditrysia</taxon>
        <taxon>Pyraloidea</taxon>
        <taxon>Crambidae</taxon>
        <taxon>Crambinae</taxon>
        <taxon>Chilo</taxon>
    </lineage>
</organism>
<dbReference type="InterPro" id="IPR000719">
    <property type="entry name" value="Prot_kinase_dom"/>
</dbReference>
<evidence type="ECO:0000256" key="9">
    <source>
        <dbReference type="ARBA" id="ARBA00023137"/>
    </source>
</evidence>
<feature type="domain" description="Protein kinase" evidence="18">
    <location>
        <begin position="882"/>
        <end position="1140"/>
    </location>
</feature>
<dbReference type="InterPro" id="IPR011009">
    <property type="entry name" value="Kinase-like_dom_sf"/>
</dbReference>
<evidence type="ECO:0000256" key="14">
    <source>
        <dbReference type="ARBA" id="ARBA00049308"/>
    </source>
</evidence>
<keyword evidence="8 16" id="KW-0067">ATP-binding</keyword>
<sequence length="1183" mass="132704">MAGGCAWSRRLSNRMRTLRGLVRDTQRALHDVCDILHFDPEISIAVQEISNLASRTTVLVLLGTSIEARTRLLHCLLGRPLLPDRLPRGCRWLRVQHGTSTQVHLTLGNSEFELVEELECNRRPWDTLPVEDLIRQDQTDLATMLEVEINNPFLKDGLHILIPPDIEYDPGTVDLKTLKQIHSELYSKRELILKGFNPVYLFAIDKIGKNVFSDNCGVSNEIVSSRSEEDFWSTFNLYYMTRCANENGGSVDISDRSDSDIVADRDPGKESKREPAVFSSENCLDLHQLKELNPHAQLLFVLFSDSVDSAEGNRRERVRVSVEATESTEDTVYYAEELPESDQGFIQNVLNETEESPQPKTISTDNRRLSEEQIAFMNELLDQWDLMSTSPPKHYTKSQFLIIDDIEILKNTESTLALYISNAIQNANDSRCKRDGDTDRVLKSRTALLSSVVKFATGCLQSYLLDYCIRLSEVHIKLLQHFILASFDMARELQVVPKKIQYVARQEQHLFETINEKFSEGDKKQELLQIMQEVLQEMRSEINCMDWSVDDLPCHQEHKLVISNSVFYSSQPSPSPSPVRLASSGPGGPASGPSGPASGAASDGEEAVSYDSYNFDDYDIIHADESLSVTESCRNRIKEDDSIIISPVESIRVENEGEMSSVWSRSGWVTACHGTSVSFKQASLDVQQTVLSKLSRKISLKLIKFVDCLKDTYFGTLQRCLETLESSCRQELGGRPASEAMRQLLSVARQVDLQPCASFSLLRSLLDSLRRLLYRLRIGGGDGQSACCGLSPAWRRHVALHTANTLSPQRLAKLISMQILERLSMAHERYQSALTSLETVLANRLHHTEDIKLAIRKKYAPSFARLCLESTSICDLLMYGPPELGREIGRGQYGVVYSVRGGWAGRSPAAVKSVLPADERHYHELAMEFFYTRSIPPHPRIVRLYGSVVQRHGAGGAGGAGPGVLLVSERKVRDLHAAVRAGLGFAARMRISCDIVEGIRYLHSFGLVHRDIKMKNVLLDENDRASLSDLGFCAAEALMSGSVVGTPVHMAPELLAGEYDASVDVYAFGILFWYVCAGNIKLPSAFEIFQNKEQLWSKVKRGLRPERLPHFSDECWEVMESCWASEPSQRAHLGDIQPKLEKILEKALRNDYPNNEPCVDNNTGYEVSDDESLDMTGIERNGV</sequence>
<feature type="compositionally biased region" description="Low complexity" evidence="17">
    <location>
        <begin position="591"/>
        <end position="602"/>
    </location>
</feature>
<evidence type="ECO:0000313" key="20">
    <source>
        <dbReference type="Proteomes" id="UP001153292"/>
    </source>
</evidence>
<evidence type="ECO:0000256" key="4">
    <source>
        <dbReference type="ARBA" id="ARBA00022527"/>
    </source>
</evidence>
<dbReference type="EC" id="2.7.12.1" evidence="2"/>
<keyword evidence="7" id="KW-0418">Kinase</keyword>
<dbReference type="SUPFAM" id="SSF56112">
    <property type="entry name" value="Protein kinase-like (PK-like)"/>
    <property type="match status" value="1"/>
</dbReference>
<comment type="catalytic activity">
    <reaction evidence="13">
        <text>L-seryl-[protein] + ATP = O-phospho-L-seryl-[protein] + ADP + H(+)</text>
        <dbReference type="Rhea" id="RHEA:17989"/>
        <dbReference type="Rhea" id="RHEA-COMP:9863"/>
        <dbReference type="Rhea" id="RHEA-COMP:11604"/>
        <dbReference type="ChEBI" id="CHEBI:15378"/>
        <dbReference type="ChEBI" id="CHEBI:29999"/>
        <dbReference type="ChEBI" id="CHEBI:30616"/>
        <dbReference type="ChEBI" id="CHEBI:83421"/>
        <dbReference type="ChEBI" id="CHEBI:456216"/>
        <dbReference type="EC" id="2.7.12.1"/>
    </reaction>
</comment>
<evidence type="ECO:0000256" key="5">
    <source>
        <dbReference type="ARBA" id="ARBA00022679"/>
    </source>
</evidence>
<evidence type="ECO:0000256" key="1">
    <source>
        <dbReference type="ARBA" id="ARBA00004496"/>
    </source>
</evidence>
<comment type="subcellular location">
    <subcellularLocation>
        <location evidence="1">Cytoplasm</location>
    </subcellularLocation>
</comment>
<evidence type="ECO:0000256" key="10">
    <source>
        <dbReference type="ARBA" id="ARBA00040421"/>
    </source>
</evidence>